<gene>
    <name evidence="1" type="ORF">PBLR_14309</name>
</gene>
<reference evidence="2" key="1">
    <citation type="submission" date="2018-08" db="EMBL/GenBank/DDBJ databases">
        <authorList>
            <person name="Chevrot R."/>
        </authorList>
    </citation>
    <scope>NUCLEOTIDE SEQUENCE [LARGE SCALE GENOMIC DNA]</scope>
</reference>
<dbReference type="Proteomes" id="UP000304148">
    <property type="component" value="Chromosome"/>
</dbReference>
<organism evidence="1 2">
    <name type="scientific">Paenibacillus alvei</name>
    <name type="common">Bacillus alvei</name>
    <dbReference type="NCBI Taxonomy" id="44250"/>
    <lineage>
        <taxon>Bacteria</taxon>
        <taxon>Bacillati</taxon>
        <taxon>Bacillota</taxon>
        <taxon>Bacilli</taxon>
        <taxon>Bacillales</taxon>
        <taxon>Paenibacillaceae</taxon>
        <taxon>Paenibacillus</taxon>
    </lineage>
</organism>
<dbReference type="GO" id="GO:0046718">
    <property type="term" value="P:symbiont entry into host cell"/>
    <property type="evidence" value="ECO:0007669"/>
    <property type="project" value="InterPro"/>
</dbReference>
<protein>
    <submittedName>
        <fullName evidence="1">Phage tail repeat-containing protein</fullName>
    </submittedName>
</protein>
<dbReference type="GO" id="GO:0019062">
    <property type="term" value="P:virion attachment to host cell"/>
    <property type="evidence" value="ECO:0007669"/>
    <property type="project" value="InterPro"/>
</dbReference>
<dbReference type="InterPro" id="IPR005068">
    <property type="entry name" value="Phage_lambda_Stf-r2"/>
</dbReference>
<dbReference type="AlphaFoldDB" id="A0A383RFM1"/>
<name>A0A383RFM1_PAEAL</name>
<evidence type="ECO:0000313" key="2">
    <source>
        <dbReference type="Proteomes" id="UP000304148"/>
    </source>
</evidence>
<dbReference type="RefSeq" id="WP_232055690.1">
    <property type="nucleotide sequence ID" value="NZ_LS992241.1"/>
</dbReference>
<proteinExistence type="predicted"/>
<sequence>MPYTPTLWKNREVERPRTFKIQNNPDGTVTLLPSEGNIIESGTPIIADNMNKIEQGIVDAQSALENVASKQHTHDAKDIVSGVMSAERLPTASTSAAGITQLSSATNGTRTNVAATESAVKVAYDEAQAAKQSGVDAKNRIAGAVNAKGVPASAADDFPTLAWKIGQITTGVPMARITTSVSEYPKNFLITEGDTTTWGLYYIMVTGLSFQTKGIVVLNSVFRAMAAFDFYTNPRISVDGAGYNHQVVYRDTLPNLSEYSILATITPNSFLVPVTRYDSESNSQVHVIAYG</sequence>
<dbReference type="EMBL" id="LS992241">
    <property type="protein sequence ID" value="SYX85887.1"/>
    <property type="molecule type" value="Genomic_DNA"/>
</dbReference>
<accession>A0A383RFM1</accession>
<evidence type="ECO:0000313" key="1">
    <source>
        <dbReference type="EMBL" id="SYX85887.1"/>
    </source>
</evidence>
<dbReference type="Pfam" id="PF03406">
    <property type="entry name" value="Phage_fiber_2"/>
    <property type="match status" value="1"/>
</dbReference>